<sequence>MQECTIAIGQNGRLVIPTAMRKALNLQEGQRLRLRLENDSIIMEKPVDIVKKLQHRFRKVSVSLANELIQERRQEAAKENHDS</sequence>
<dbReference type="SMART" id="SM00966">
    <property type="entry name" value="SpoVT_AbrB"/>
    <property type="match status" value="1"/>
</dbReference>
<accession>A0A975IFP0</accession>
<keyword evidence="2" id="KW-0238">DNA-binding</keyword>
<dbReference type="KEGG" id="tun:J9260_09760"/>
<evidence type="ECO:0000313" key="3">
    <source>
        <dbReference type="Proteomes" id="UP000672009"/>
    </source>
</evidence>
<dbReference type="GO" id="GO:0003677">
    <property type="term" value="F:DNA binding"/>
    <property type="evidence" value="ECO:0007669"/>
    <property type="project" value="UniProtKB-KW"/>
</dbReference>
<dbReference type="NCBIfam" id="TIGR01439">
    <property type="entry name" value="lp_hng_hel_AbrB"/>
    <property type="match status" value="1"/>
</dbReference>
<dbReference type="Gene3D" id="2.10.260.10">
    <property type="match status" value="1"/>
</dbReference>
<dbReference type="AlphaFoldDB" id="A0A975IFP0"/>
<organism evidence="2 3">
    <name type="scientific">Thiothrix unzii</name>
    <dbReference type="NCBI Taxonomy" id="111769"/>
    <lineage>
        <taxon>Bacteria</taxon>
        <taxon>Pseudomonadati</taxon>
        <taxon>Pseudomonadota</taxon>
        <taxon>Gammaproteobacteria</taxon>
        <taxon>Thiotrichales</taxon>
        <taxon>Thiotrichaceae</taxon>
        <taxon>Thiothrix</taxon>
    </lineage>
</organism>
<name>A0A975IFP0_9GAMM</name>
<dbReference type="InterPro" id="IPR007159">
    <property type="entry name" value="SpoVT-AbrB_dom"/>
</dbReference>
<keyword evidence="3" id="KW-1185">Reference proteome</keyword>
<dbReference type="RefSeq" id="WP_210217606.1">
    <property type="nucleotide sequence ID" value="NZ_CP072793.1"/>
</dbReference>
<dbReference type="EMBL" id="CP072793">
    <property type="protein sequence ID" value="QTR52041.1"/>
    <property type="molecule type" value="Genomic_DNA"/>
</dbReference>
<proteinExistence type="predicted"/>
<dbReference type="Proteomes" id="UP000672009">
    <property type="component" value="Chromosome"/>
</dbReference>
<reference evidence="2" key="1">
    <citation type="submission" date="2021-04" db="EMBL/GenBank/DDBJ databases">
        <title>Genomics, taxonomy and metabolism of representatives of sulfur bacteria of the genus Thiothrix: Thiothrix fructosivorans QT, Thiothrix unzii A1T and three new species, Thiothrix subterranea sp. nov., Thiothrix litoralis sp. nov. and 'Candidatus Thiothrix anitrata' sp. nov.</title>
        <authorList>
            <person name="Ravin N.V."/>
            <person name="Smolyakov D."/>
            <person name="Rudenko T.S."/>
            <person name="Mardanov A.V."/>
            <person name="Beletsky A.V."/>
            <person name="Markov N.D."/>
            <person name="Fomenkov A.I."/>
            <person name="Roberts R.J."/>
            <person name="Karnachuk O.V."/>
            <person name="Novikov A."/>
            <person name="Grabovich M.Y."/>
        </authorList>
    </citation>
    <scope>NUCLEOTIDE SEQUENCE</scope>
    <source>
        <strain evidence="2">A1</strain>
    </source>
</reference>
<protein>
    <submittedName>
        <fullName evidence="2">AbrB/MazE/SpoVT family DNA-binding domain-containing protein</fullName>
    </submittedName>
</protein>
<evidence type="ECO:0000313" key="2">
    <source>
        <dbReference type="EMBL" id="QTR52041.1"/>
    </source>
</evidence>
<dbReference type="Pfam" id="PF04014">
    <property type="entry name" value="MazE_antitoxin"/>
    <property type="match status" value="1"/>
</dbReference>
<dbReference type="InterPro" id="IPR037914">
    <property type="entry name" value="SpoVT-AbrB_sf"/>
</dbReference>
<gene>
    <name evidence="2" type="ORF">J9260_09760</name>
</gene>
<feature type="domain" description="SpoVT-AbrB" evidence="1">
    <location>
        <begin position="6"/>
        <end position="51"/>
    </location>
</feature>
<evidence type="ECO:0000259" key="1">
    <source>
        <dbReference type="SMART" id="SM00966"/>
    </source>
</evidence>
<dbReference type="SUPFAM" id="SSF89447">
    <property type="entry name" value="AbrB/MazE/MraZ-like"/>
    <property type="match status" value="1"/>
</dbReference>